<feature type="transmembrane region" description="Helical" evidence="5">
    <location>
        <begin position="43"/>
        <end position="63"/>
    </location>
</feature>
<keyword evidence="7" id="KW-1185">Reference proteome</keyword>
<proteinExistence type="predicted"/>
<dbReference type="GeneID" id="25413304"/>
<feature type="transmembrane region" description="Helical" evidence="5">
    <location>
        <begin position="117"/>
        <end position="137"/>
    </location>
</feature>
<evidence type="ECO:0008006" key="8">
    <source>
        <dbReference type="Google" id="ProtNLM"/>
    </source>
</evidence>
<dbReference type="PANTHER" id="PTHR31465">
    <property type="entry name" value="PROTEIN RTA1-RELATED"/>
    <property type="match status" value="1"/>
</dbReference>
<name>A0A074XM93_9PEZI</name>
<feature type="transmembrane region" description="Helical" evidence="5">
    <location>
        <begin position="15"/>
        <end position="36"/>
    </location>
</feature>
<reference evidence="6 7" key="1">
    <citation type="journal article" date="2014" name="BMC Genomics">
        <title>Genome sequencing of four Aureobasidium pullulans varieties: biotechnological potential, stress tolerance, and description of new species.</title>
        <authorList>
            <person name="Gostin Ar C."/>
            <person name="Ohm R.A."/>
            <person name="Kogej T."/>
            <person name="Sonjak S."/>
            <person name="Turk M."/>
            <person name="Zajc J."/>
            <person name="Zalar P."/>
            <person name="Grube M."/>
            <person name="Sun H."/>
            <person name="Han J."/>
            <person name="Sharma A."/>
            <person name="Chiniquy J."/>
            <person name="Ngan C.Y."/>
            <person name="Lipzen A."/>
            <person name="Barry K."/>
            <person name="Grigoriev I.V."/>
            <person name="Gunde-Cimerman N."/>
        </authorList>
    </citation>
    <scope>NUCLEOTIDE SEQUENCE [LARGE SCALE GENOMIC DNA]</scope>
    <source>
        <strain evidence="6 7">CBS 147.97</strain>
    </source>
</reference>
<keyword evidence="3 5" id="KW-1133">Transmembrane helix</keyword>
<dbReference type="PANTHER" id="PTHR31465:SF13">
    <property type="entry name" value="RTA1 DOMAIN PROTEIN-RELATED"/>
    <property type="match status" value="1"/>
</dbReference>
<comment type="subcellular location">
    <subcellularLocation>
        <location evidence="1">Membrane</location>
        <topology evidence="1">Multi-pass membrane protein</topology>
    </subcellularLocation>
</comment>
<evidence type="ECO:0000256" key="5">
    <source>
        <dbReference type="SAM" id="Phobius"/>
    </source>
</evidence>
<evidence type="ECO:0000256" key="2">
    <source>
        <dbReference type="ARBA" id="ARBA00022692"/>
    </source>
</evidence>
<organism evidence="6 7">
    <name type="scientific">Aureobasidium namibiae CBS 147.97</name>
    <dbReference type="NCBI Taxonomy" id="1043004"/>
    <lineage>
        <taxon>Eukaryota</taxon>
        <taxon>Fungi</taxon>
        <taxon>Dikarya</taxon>
        <taxon>Ascomycota</taxon>
        <taxon>Pezizomycotina</taxon>
        <taxon>Dothideomycetes</taxon>
        <taxon>Dothideomycetidae</taxon>
        <taxon>Dothideales</taxon>
        <taxon>Saccotheciaceae</taxon>
        <taxon>Aureobasidium</taxon>
    </lineage>
</organism>
<gene>
    <name evidence="6" type="ORF">M436DRAFT_62076</name>
</gene>
<dbReference type="Proteomes" id="UP000027730">
    <property type="component" value="Unassembled WGS sequence"/>
</dbReference>
<accession>A0A074XM93</accession>
<evidence type="ECO:0000256" key="1">
    <source>
        <dbReference type="ARBA" id="ARBA00004141"/>
    </source>
</evidence>
<keyword evidence="2 5" id="KW-0812">Transmembrane</keyword>
<dbReference type="Pfam" id="PF04479">
    <property type="entry name" value="RTA1"/>
    <property type="match status" value="1"/>
</dbReference>
<protein>
    <recommendedName>
        <fullName evidence="8">RTA1 domain protein</fullName>
    </recommendedName>
</protein>
<feature type="transmembrane region" description="Helical" evidence="5">
    <location>
        <begin position="235"/>
        <end position="256"/>
    </location>
</feature>
<dbReference type="HOGENOM" id="CLU_033465_0_1_1"/>
<keyword evidence="4 5" id="KW-0472">Membrane</keyword>
<dbReference type="InterPro" id="IPR007568">
    <property type="entry name" value="RTA1"/>
</dbReference>
<dbReference type="OrthoDB" id="3358017at2759"/>
<feature type="transmembrane region" description="Helical" evidence="5">
    <location>
        <begin position="75"/>
        <end position="96"/>
    </location>
</feature>
<dbReference type="AlphaFoldDB" id="A0A074XM93"/>
<evidence type="ECO:0000313" key="7">
    <source>
        <dbReference type="Proteomes" id="UP000027730"/>
    </source>
</evidence>
<dbReference type="GO" id="GO:0016020">
    <property type="term" value="C:membrane"/>
    <property type="evidence" value="ECO:0007669"/>
    <property type="project" value="UniProtKB-SubCell"/>
</dbReference>
<feature type="transmembrane region" description="Helical" evidence="5">
    <location>
        <begin position="149"/>
        <end position="173"/>
    </location>
</feature>
<evidence type="ECO:0000256" key="4">
    <source>
        <dbReference type="ARBA" id="ARBA00023136"/>
    </source>
</evidence>
<dbReference type="EMBL" id="KL584705">
    <property type="protein sequence ID" value="KEQ75691.1"/>
    <property type="molecule type" value="Genomic_DNA"/>
</dbReference>
<feature type="transmembrane region" description="Helical" evidence="5">
    <location>
        <begin position="193"/>
        <end position="211"/>
    </location>
</feature>
<dbReference type="RefSeq" id="XP_013429717.1">
    <property type="nucleotide sequence ID" value="XM_013574263.1"/>
</dbReference>
<evidence type="ECO:0000256" key="3">
    <source>
        <dbReference type="ARBA" id="ARBA00022989"/>
    </source>
</evidence>
<sequence>MTESNSVYPYPPSHAAPIVLSIILAASLVLHIYQGFKYRLRGLAYFMIWGGIVFITGWILRTVSSYDTSNLNLYIAQYVFIYAGPPILGAALYSVLGRLLRYLPMHAPLNPDRVMVLFIYLGATVEGLTAAGASLIATSKIDAAQRQSGATLISIALVLQAVIELVFIIMVAIVHRRCVMANTLPRNIRRLCIMLYGTSTLIFIRCIFRAIESFATISATSTCNDICRTVLLHEWYLYVFEALPMVLYTWWINAMYPGALLPRDRNVYLGLDGLTERRGPGWIDKRSRWETFADPFDIGGLMKGRQNHEKFWLEPEKWMKV</sequence>
<evidence type="ECO:0000313" key="6">
    <source>
        <dbReference type="EMBL" id="KEQ75691.1"/>
    </source>
</evidence>